<accession>A0AAP0Q9J3</accession>
<evidence type="ECO:0000313" key="1">
    <source>
        <dbReference type="EMBL" id="KAK9175084.1"/>
    </source>
</evidence>
<name>A0AAP0Q9J3_9ROSI</name>
<keyword evidence="2" id="KW-1185">Reference proteome</keyword>
<protein>
    <submittedName>
        <fullName evidence="1">Uncharacterized protein</fullName>
    </submittedName>
</protein>
<dbReference type="Proteomes" id="UP001428341">
    <property type="component" value="Unassembled WGS sequence"/>
</dbReference>
<comment type="caution">
    <text evidence="1">The sequence shown here is derived from an EMBL/GenBank/DDBJ whole genome shotgun (WGS) entry which is preliminary data.</text>
</comment>
<evidence type="ECO:0000313" key="2">
    <source>
        <dbReference type="Proteomes" id="UP001428341"/>
    </source>
</evidence>
<dbReference type="EMBL" id="JBCGBO010000025">
    <property type="protein sequence ID" value="KAK9175084.1"/>
    <property type="molecule type" value="Genomic_DNA"/>
</dbReference>
<dbReference type="AlphaFoldDB" id="A0AAP0Q9J3"/>
<gene>
    <name evidence="1" type="ORF">WN944_027090</name>
</gene>
<organism evidence="1 2">
    <name type="scientific">Citrus x changshan-huyou</name>
    <dbReference type="NCBI Taxonomy" id="2935761"/>
    <lineage>
        <taxon>Eukaryota</taxon>
        <taxon>Viridiplantae</taxon>
        <taxon>Streptophyta</taxon>
        <taxon>Embryophyta</taxon>
        <taxon>Tracheophyta</taxon>
        <taxon>Spermatophyta</taxon>
        <taxon>Magnoliopsida</taxon>
        <taxon>eudicotyledons</taxon>
        <taxon>Gunneridae</taxon>
        <taxon>Pentapetalae</taxon>
        <taxon>rosids</taxon>
        <taxon>malvids</taxon>
        <taxon>Sapindales</taxon>
        <taxon>Rutaceae</taxon>
        <taxon>Aurantioideae</taxon>
        <taxon>Citrus</taxon>
    </lineage>
</organism>
<reference evidence="1 2" key="1">
    <citation type="submission" date="2024-05" db="EMBL/GenBank/DDBJ databases">
        <title>Haplotype-resolved chromosome-level genome assembly of Huyou (Citrus changshanensis).</title>
        <authorList>
            <person name="Miao C."/>
            <person name="Chen W."/>
            <person name="Wu Y."/>
            <person name="Wang L."/>
            <person name="Zhao S."/>
            <person name="Grierson D."/>
            <person name="Xu C."/>
            <person name="Chen K."/>
        </authorList>
    </citation>
    <scope>NUCLEOTIDE SEQUENCE [LARGE SCALE GENOMIC DNA]</scope>
    <source>
        <strain evidence="1">01-14</strain>
        <tissue evidence="1">Leaf</tissue>
    </source>
</reference>
<proteinExistence type="predicted"/>
<sequence>MGLVAGVRRGLRQWQSTTTQKSHWSILDLVLVVNNSSSETPCWVNSSAIDSKAAVNGVGRRCEERTPAVAKHHHQSPVEP</sequence>